<name>A0A481Z2S8_9VIRU</name>
<gene>
    <name evidence="1" type="ORF">LCPAC101_03110</name>
</gene>
<proteinExistence type="predicted"/>
<organism evidence="1">
    <name type="scientific">Pithovirus LCPAC101</name>
    <dbReference type="NCBI Taxonomy" id="2506586"/>
    <lineage>
        <taxon>Viruses</taxon>
        <taxon>Pithoviruses</taxon>
    </lineage>
</organism>
<protein>
    <submittedName>
        <fullName evidence="1">Uncharacterized protein</fullName>
    </submittedName>
</protein>
<reference evidence="1" key="1">
    <citation type="journal article" date="2019" name="MBio">
        <title>Virus Genomes from Deep Sea Sediments Expand the Ocean Megavirome and Support Independent Origins of Viral Gigantism.</title>
        <authorList>
            <person name="Backstrom D."/>
            <person name="Yutin N."/>
            <person name="Jorgensen S.L."/>
            <person name="Dharamshi J."/>
            <person name="Homa F."/>
            <person name="Zaremba-Niedwiedzka K."/>
            <person name="Spang A."/>
            <person name="Wolf Y.I."/>
            <person name="Koonin E.V."/>
            <person name="Ettema T.J."/>
        </authorList>
    </citation>
    <scope>NUCLEOTIDE SEQUENCE</scope>
</reference>
<accession>A0A481Z2S8</accession>
<dbReference type="EMBL" id="MK500455">
    <property type="protein sequence ID" value="QBK90026.1"/>
    <property type="molecule type" value="Genomic_DNA"/>
</dbReference>
<evidence type="ECO:0000313" key="1">
    <source>
        <dbReference type="EMBL" id="QBK90026.1"/>
    </source>
</evidence>
<sequence>MEIYTKVYYFYSEPSITSNDDMPDAYDLLNISGSIKEAMDDVKNVLSVNNVDDELIKSKYKDNVWYFLYDDENLGEPIDKNIIELEELKIQDEDMLVGKITLYSDYIDVSKFSETVHDEPSNYDYHVAYGIFNEDGNIKLYPDLRTYYNALYWFIGTIDPEKTPTD</sequence>